<sequence length="398" mass="41207">MTDLLSPGLHRAAGVADDASLVTAMLRVEVAWLRALAEVGAVDPEDAETVAVAAGDWQVDLAALGAAGEDTGNPVLPVVSGLREVVGQPLALLVHRGLTSQDVLDTALVLLSRDALARTRGDLLATAQGLAALADQHRASLMVGRTLTQHAVPITFGLKAAQWLSGVLDALERVDRALDQLPVQCGGAAGTLSLVAETTDPSRAAAAFAHELGLRWRGVPWHTNRAPVTAIGDALVATTGACGVLASDVALLARPEIGEVREGQVAGRGGSSTMPHKQNPVLAVLVRAASLQTPQLLAQLHLAAAQAVDERPDGAWHSEWPSLRRLLEVTVTATSQTAELVSLLEVDTAAMKSRVDAASEDLLAESGRATAAEDYLGAASVFVDAVLERLPSEGNGHA</sequence>
<evidence type="ECO:0000313" key="5">
    <source>
        <dbReference type="Proteomes" id="UP001596524"/>
    </source>
</evidence>
<dbReference type="PRINTS" id="PR00145">
    <property type="entry name" value="ARGSUCLYASE"/>
</dbReference>
<dbReference type="InterPro" id="IPR000362">
    <property type="entry name" value="Fumarate_lyase_fam"/>
</dbReference>
<dbReference type="RefSeq" id="WP_255893115.1">
    <property type="nucleotide sequence ID" value="NZ_JAFMZM010000009.1"/>
</dbReference>
<dbReference type="InterPro" id="IPR020557">
    <property type="entry name" value="Fumarate_lyase_CS"/>
</dbReference>
<protein>
    <submittedName>
        <fullName evidence="4">Lyase family protein</fullName>
    </submittedName>
</protein>
<dbReference type="Proteomes" id="UP001596524">
    <property type="component" value="Unassembled WGS sequence"/>
</dbReference>
<dbReference type="GO" id="GO:0016829">
    <property type="term" value="F:lyase activity"/>
    <property type="evidence" value="ECO:0007669"/>
    <property type="project" value="UniProtKB-KW"/>
</dbReference>
<reference evidence="5" key="1">
    <citation type="journal article" date="2019" name="Int. J. Syst. Evol. Microbiol.">
        <title>The Global Catalogue of Microorganisms (GCM) 10K type strain sequencing project: providing services to taxonomists for standard genome sequencing and annotation.</title>
        <authorList>
            <consortium name="The Broad Institute Genomics Platform"/>
            <consortium name="The Broad Institute Genome Sequencing Center for Infectious Disease"/>
            <person name="Wu L."/>
            <person name="Ma J."/>
        </authorList>
    </citation>
    <scope>NUCLEOTIDE SEQUENCE [LARGE SCALE GENOMIC DNA]</scope>
    <source>
        <strain evidence="5">FCH27</strain>
    </source>
</reference>
<keyword evidence="1 4" id="KW-0456">Lyase</keyword>
<dbReference type="SUPFAM" id="SSF48557">
    <property type="entry name" value="L-aspartase-like"/>
    <property type="match status" value="1"/>
</dbReference>
<dbReference type="PANTHER" id="PTHR43172:SF2">
    <property type="entry name" value="ADENYLOSUCCINATE LYASE C-TERMINAL DOMAIN-CONTAINING PROTEIN"/>
    <property type="match status" value="1"/>
</dbReference>
<accession>A0ABW2NCD9</accession>
<evidence type="ECO:0000256" key="1">
    <source>
        <dbReference type="ARBA" id="ARBA00023239"/>
    </source>
</evidence>
<dbReference type="InterPro" id="IPR022761">
    <property type="entry name" value="Fumarate_lyase_N"/>
</dbReference>
<dbReference type="Gene3D" id="1.20.200.10">
    <property type="entry name" value="Fumarase/aspartase (Central domain)"/>
    <property type="match status" value="1"/>
</dbReference>
<dbReference type="PRINTS" id="PR00149">
    <property type="entry name" value="FUMRATELYASE"/>
</dbReference>
<comment type="similarity">
    <text evidence="2">Belongs to the class-II fumarase/aspartase family.</text>
</comment>
<keyword evidence="5" id="KW-1185">Reference proteome</keyword>
<name>A0ABW2NCD9_9ACTN</name>
<organism evidence="4 5">
    <name type="scientific">Nocardioides astragali</name>
    <dbReference type="NCBI Taxonomy" id="1776736"/>
    <lineage>
        <taxon>Bacteria</taxon>
        <taxon>Bacillati</taxon>
        <taxon>Actinomycetota</taxon>
        <taxon>Actinomycetes</taxon>
        <taxon>Propionibacteriales</taxon>
        <taxon>Nocardioidaceae</taxon>
        <taxon>Nocardioides</taxon>
    </lineage>
</organism>
<dbReference type="PANTHER" id="PTHR43172">
    <property type="entry name" value="ADENYLOSUCCINATE LYASE"/>
    <property type="match status" value="1"/>
</dbReference>
<comment type="caution">
    <text evidence="4">The sequence shown here is derived from an EMBL/GenBank/DDBJ whole genome shotgun (WGS) entry which is preliminary data.</text>
</comment>
<gene>
    <name evidence="4" type="ORF">ACFQO6_24730</name>
</gene>
<dbReference type="InterPro" id="IPR008948">
    <property type="entry name" value="L-Aspartase-like"/>
</dbReference>
<evidence type="ECO:0000313" key="4">
    <source>
        <dbReference type="EMBL" id="MFC7363499.1"/>
    </source>
</evidence>
<feature type="domain" description="Fumarate lyase N-terminal" evidence="3">
    <location>
        <begin position="26"/>
        <end position="291"/>
    </location>
</feature>
<evidence type="ECO:0000259" key="3">
    <source>
        <dbReference type="Pfam" id="PF00206"/>
    </source>
</evidence>
<dbReference type="PROSITE" id="PS00163">
    <property type="entry name" value="FUMARATE_LYASES"/>
    <property type="match status" value="1"/>
</dbReference>
<dbReference type="EMBL" id="JBHTCH010000031">
    <property type="protein sequence ID" value="MFC7363499.1"/>
    <property type="molecule type" value="Genomic_DNA"/>
</dbReference>
<evidence type="ECO:0000256" key="2">
    <source>
        <dbReference type="ARBA" id="ARBA00034772"/>
    </source>
</evidence>
<dbReference type="Pfam" id="PF00206">
    <property type="entry name" value="Lyase_1"/>
    <property type="match status" value="1"/>
</dbReference>
<proteinExistence type="inferred from homology"/>